<gene>
    <name evidence="2" type="ORF">RM423_02955</name>
</gene>
<dbReference type="EMBL" id="JAVREH010000003">
    <property type="protein sequence ID" value="MDT0260348.1"/>
    <property type="molecule type" value="Genomic_DNA"/>
</dbReference>
<feature type="compositionally biased region" description="Low complexity" evidence="1">
    <location>
        <begin position="276"/>
        <end position="288"/>
    </location>
</feature>
<dbReference type="EC" id="2.1.-.-" evidence="2"/>
<protein>
    <submittedName>
        <fullName evidence="2">Class I SAM-dependent methyltransferase</fullName>
        <ecNumber evidence="2">2.1.-.-</ecNumber>
    </submittedName>
</protein>
<feature type="compositionally biased region" description="Gly residues" evidence="1">
    <location>
        <begin position="289"/>
        <end position="298"/>
    </location>
</feature>
<evidence type="ECO:0000313" key="2">
    <source>
        <dbReference type="EMBL" id="MDT0260348.1"/>
    </source>
</evidence>
<feature type="compositionally biased region" description="Acidic residues" evidence="1">
    <location>
        <begin position="331"/>
        <end position="342"/>
    </location>
</feature>
<keyword evidence="2" id="KW-0808">Transferase</keyword>
<dbReference type="GO" id="GO:0008168">
    <property type="term" value="F:methyltransferase activity"/>
    <property type="evidence" value="ECO:0007669"/>
    <property type="project" value="UniProtKB-KW"/>
</dbReference>
<dbReference type="Pfam" id="PF13489">
    <property type="entry name" value="Methyltransf_23"/>
    <property type="match status" value="1"/>
</dbReference>
<dbReference type="CDD" id="cd02440">
    <property type="entry name" value="AdoMet_MTases"/>
    <property type="match status" value="1"/>
</dbReference>
<dbReference type="SUPFAM" id="SSF53335">
    <property type="entry name" value="S-adenosyl-L-methionine-dependent methyltransferases"/>
    <property type="match status" value="1"/>
</dbReference>
<evidence type="ECO:0000256" key="1">
    <source>
        <dbReference type="SAM" id="MobiDB-lite"/>
    </source>
</evidence>
<dbReference type="InterPro" id="IPR029063">
    <property type="entry name" value="SAM-dependent_MTases_sf"/>
</dbReference>
<dbReference type="Proteomes" id="UP001183176">
    <property type="component" value="Unassembled WGS sequence"/>
</dbReference>
<dbReference type="PANTHER" id="PTHR43591">
    <property type="entry name" value="METHYLTRANSFERASE"/>
    <property type="match status" value="1"/>
</dbReference>
<name>A0ABU2J7U8_9ACTN</name>
<dbReference type="Gene3D" id="3.40.50.150">
    <property type="entry name" value="Vaccinia Virus protein VP39"/>
    <property type="match status" value="1"/>
</dbReference>
<organism evidence="2 3">
    <name type="scientific">Jatrophihabitans lederbergiae</name>
    <dbReference type="NCBI Taxonomy" id="3075547"/>
    <lineage>
        <taxon>Bacteria</taxon>
        <taxon>Bacillati</taxon>
        <taxon>Actinomycetota</taxon>
        <taxon>Actinomycetes</taxon>
        <taxon>Jatrophihabitantales</taxon>
        <taxon>Jatrophihabitantaceae</taxon>
        <taxon>Jatrophihabitans</taxon>
    </lineage>
</organism>
<dbReference type="RefSeq" id="WP_311421506.1">
    <property type="nucleotide sequence ID" value="NZ_JAVREH010000003.1"/>
</dbReference>
<accession>A0ABU2J7U8</accession>
<comment type="caution">
    <text evidence="2">The sequence shown here is derived from an EMBL/GenBank/DDBJ whole genome shotgun (WGS) entry which is preliminary data.</text>
</comment>
<reference evidence="3" key="1">
    <citation type="submission" date="2023-07" db="EMBL/GenBank/DDBJ databases">
        <title>30 novel species of actinomycetes from the DSMZ collection.</title>
        <authorList>
            <person name="Nouioui I."/>
        </authorList>
    </citation>
    <scope>NUCLEOTIDE SEQUENCE [LARGE SCALE GENOMIC DNA]</scope>
    <source>
        <strain evidence="3">DSM 44399</strain>
    </source>
</reference>
<dbReference type="GO" id="GO:0032259">
    <property type="term" value="P:methylation"/>
    <property type="evidence" value="ECO:0007669"/>
    <property type="project" value="UniProtKB-KW"/>
</dbReference>
<sequence>MSESAIDAPPPPSGCDHFSKSVDPEVWWRAHFVDAAGAIVDFFAGDGISLEDKRIADVGCGDGIIDLGVAVRAKPEQLVGFDILDNDVDLLQRRAAQHAGIETLPPNLYFSTSETTRLPAEDDSFDYVISWSAFEHIDDPVAVLREIRRILRPMGVLFIQLWPFYDSAHGTHLVDWFPEGFAQYRYDNAEILRRVRSTGSQDMASEMLEVYRTLNGITADGLQDALRQAGFRIVKVALDSEAVHIPVEAAHLPLSQVAISGIKLLAIAEDDEAGASAASDGGAASDGAGPAGTAGAGPAGTESAGAESAGSAMDGAVTGAARAQVGQTGAESDEAEGGELAV</sequence>
<evidence type="ECO:0000313" key="3">
    <source>
        <dbReference type="Proteomes" id="UP001183176"/>
    </source>
</evidence>
<keyword evidence="2" id="KW-0489">Methyltransferase</keyword>
<feature type="region of interest" description="Disordered" evidence="1">
    <location>
        <begin position="276"/>
        <end position="342"/>
    </location>
</feature>
<feature type="compositionally biased region" description="Low complexity" evidence="1">
    <location>
        <begin position="299"/>
        <end position="316"/>
    </location>
</feature>
<keyword evidence="3" id="KW-1185">Reference proteome</keyword>
<proteinExistence type="predicted"/>